<gene>
    <name evidence="5" type="ORF">B0T24DRAFT_376013</name>
</gene>
<dbReference type="PROSITE" id="PS01186">
    <property type="entry name" value="EGF_2"/>
    <property type="match status" value="1"/>
</dbReference>
<keyword evidence="3" id="KW-1133">Transmembrane helix</keyword>
<dbReference type="CDD" id="cd00054">
    <property type="entry name" value="EGF_CA"/>
    <property type="match status" value="1"/>
</dbReference>
<feature type="compositionally biased region" description="Basic and acidic residues" evidence="2">
    <location>
        <begin position="461"/>
        <end position="470"/>
    </location>
</feature>
<comment type="caution">
    <text evidence="5">The sequence shown here is derived from an EMBL/GenBank/DDBJ whole genome shotgun (WGS) entry which is preliminary data.</text>
</comment>
<keyword evidence="1" id="KW-1015">Disulfide bond</keyword>
<comment type="caution">
    <text evidence="1">Lacks conserved residue(s) required for the propagation of feature annotation.</text>
</comment>
<dbReference type="PROSITE" id="PS00022">
    <property type="entry name" value="EGF_1"/>
    <property type="match status" value="1"/>
</dbReference>
<feature type="region of interest" description="Disordered" evidence="2">
    <location>
        <begin position="508"/>
        <end position="538"/>
    </location>
</feature>
<dbReference type="PROSITE" id="PS50026">
    <property type="entry name" value="EGF_3"/>
    <property type="match status" value="1"/>
</dbReference>
<feature type="compositionally biased region" description="Polar residues" evidence="2">
    <location>
        <begin position="336"/>
        <end position="353"/>
    </location>
</feature>
<proteinExistence type="predicted"/>
<feature type="region of interest" description="Disordered" evidence="2">
    <location>
        <begin position="1"/>
        <end position="294"/>
    </location>
</feature>
<feature type="compositionally biased region" description="Polar residues" evidence="2">
    <location>
        <begin position="167"/>
        <end position="184"/>
    </location>
</feature>
<evidence type="ECO:0000313" key="5">
    <source>
        <dbReference type="EMBL" id="KAK3366997.1"/>
    </source>
</evidence>
<dbReference type="Proteomes" id="UP001287356">
    <property type="component" value="Unassembled WGS sequence"/>
</dbReference>
<feature type="region of interest" description="Disordered" evidence="2">
    <location>
        <begin position="306"/>
        <end position="353"/>
    </location>
</feature>
<evidence type="ECO:0000259" key="4">
    <source>
        <dbReference type="PROSITE" id="PS50026"/>
    </source>
</evidence>
<feature type="compositionally biased region" description="Acidic residues" evidence="2">
    <location>
        <begin position="264"/>
        <end position="273"/>
    </location>
</feature>
<dbReference type="PANTHER" id="PTHR17178">
    <property type="entry name" value="SECRETORY GRANULE PROTEOGLYCAN CORE PROTEIN"/>
    <property type="match status" value="1"/>
</dbReference>
<keyword evidence="3" id="KW-0472">Membrane</keyword>
<feature type="compositionally biased region" description="Pro residues" evidence="2">
    <location>
        <begin position="189"/>
        <end position="199"/>
    </location>
</feature>
<feature type="compositionally biased region" description="Basic and acidic residues" evidence="2">
    <location>
        <begin position="403"/>
        <end position="415"/>
    </location>
</feature>
<feature type="domain" description="EGF-like" evidence="4">
    <location>
        <begin position="586"/>
        <end position="623"/>
    </location>
</feature>
<feature type="compositionally biased region" description="Pro residues" evidence="2">
    <location>
        <begin position="114"/>
        <end position="131"/>
    </location>
</feature>
<evidence type="ECO:0000256" key="3">
    <source>
        <dbReference type="SAM" id="Phobius"/>
    </source>
</evidence>
<feature type="compositionally biased region" description="Polar residues" evidence="2">
    <location>
        <begin position="508"/>
        <end position="527"/>
    </location>
</feature>
<name>A0AAE0JZQ8_9PEZI</name>
<protein>
    <recommendedName>
        <fullName evidence="4">EGF-like domain-containing protein</fullName>
    </recommendedName>
</protein>
<feature type="region of interest" description="Disordered" evidence="2">
    <location>
        <begin position="434"/>
        <end position="470"/>
    </location>
</feature>
<dbReference type="AlphaFoldDB" id="A0AAE0JZQ8"/>
<accession>A0AAE0JZQ8</accession>
<dbReference type="EMBL" id="JAULSN010000007">
    <property type="protein sequence ID" value="KAK3366997.1"/>
    <property type="molecule type" value="Genomic_DNA"/>
</dbReference>
<evidence type="ECO:0000256" key="2">
    <source>
        <dbReference type="SAM" id="MobiDB-lite"/>
    </source>
</evidence>
<evidence type="ECO:0000256" key="1">
    <source>
        <dbReference type="PROSITE-ProRule" id="PRU00076"/>
    </source>
</evidence>
<keyword evidence="6" id="KW-1185">Reference proteome</keyword>
<sequence>MSSQDGRNMDRPPPAGSVRRARERAAAGLPREDGLPSRAMPGDEEPQIARPSMARQTPMGPTAGQSRLPRPQAPLGMQTRNGQIGVAISKPTQIPQWPLQGPVVAASGAGGEPYRPPPGKSQPPQRPPRPSRVPSILDSSKIQDHTPVFQYRPQSGRESVGMDLSSVPETPSNLSRPSTLSSVVSIPDFPIPAQLPPGPLRRSVNLGPPPSARRGASSFYSNASYVSPIPEESPRSRSRASFASSAAMPESWGTPSPGPSPDYLDADFDDTIAEEGPSTFEEDDAEDSRLVRSASLGKRAKATLVGATAPRGVDGIQRPGPAPVQSGPFKDGTGYLENSSSSSTLQTTRGAAGSSLTADAILNAYSSASATDTSSPSSVPMPSPQPPSNGRPFSRLSAIRRPPRLDLDAVKKAESRGSLTSLPDLIRRATRLAASLERGRRPASRIDDLDGYSGQDDYEAEKDASYDGEKHHSGFSDMLAAFPPPAQAAAGTSRRSFRESIRDQVQSWPLPFNSNRTPNTSQEAIPNSSSRGSGSREGRRCCGLPLWGFIVVMIVVLLLIAAAVVIPVEFFIVRKQNVDRGSQQAALDQCQAQLACSNGGTNVVNQGICSCICKNGFTGFNCAVAGSIGCSSISLVGGNNLDNVTVGNAIPRLIQQAQTNFSIPLSGTEIVAKLNAGNMSCAAENALVTFDGQATRDGAALAQVQGVVNAVNVVNGVAMTTITIMVGEFTTFTVGPATADWATSDQASPQVVAITQAGGGVGFTTLITAPGTFATTISLGRSTRPYTTSTVTTMMPMASSTPNPAPTATFNVTEEVLDFARIAVLFILQKESLANAETAQNTLQKFFTSSTPGASVSSSAVSVQVASNVTVGNGNSVDLVNFFVDTGAAAGKVGGRSALNARGFSGAMRYGRIPPPVRLG</sequence>
<reference evidence="5" key="2">
    <citation type="submission" date="2023-06" db="EMBL/GenBank/DDBJ databases">
        <authorList>
            <consortium name="Lawrence Berkeley National Laboratory"/>
            <person name="Haridas S."/>
            <person name="Hensen N."/>
            <person name="Bonometti L."/>
            <person name="Westerberg I."/>
            <person name="Brannstrom I.O."/>
            <person name="Guillou S."/>
            <person name="Cros-Aarteil S."/>
            <person name="Calhoun S."/>
            <person name="Kuo A."/>
            <person name="Mondo S."/>
            <person name="Pangilinan J."/>
            <person name="Riley R."/>
            <person name="Labutti K."/>
            <person name="Andreopoulos B."/>
            <person name="Lipzen A."/>
            <person name="Chen C."/>
            <person name="Yanf M."/>
            <person name="Daum C."/>
            <person name="Ng V."/>
            <person name="Clum A."/>
            <person name="Steindorff A."/>
            <person name="Ohm R."/>
            <person name="Martin F."/>
            <person name="Silar P."/>
            <person name="Natvig D."/>
            <person name="Lalanne C."/>
            <person name="Gautier V."/>
            <person name="Ament-Velasquez S.L."/>
            <person name="Kruys A."/>
            <person name="Hutchinson M.I."/>
            <person name="Powell A.J."/>
            <person name="Barry K."/>
            <person name="Miller A.N."/>
            <person name="Grigoriev I.V."/>
            <person name="Debuchy R."/>
            <person name="Gladieux P."/>
            <person name="Thoren M.H."/>
            <person name="Johannesson H."/>
        </authorList>
    </citation>
    <scope>NUCLEOTIDE SEQUENCE</scope>
    <source>
        <strain evidence="5">CBS 958.72</strain>
    </source>
</reference>
<feature type="compositionally biased region" description="Pro residues" evidence="2">
    <location>
        <begin position="379"/>
        <end position="389"/>
    </location>
</feature>
<feature type="region of interest" description="Disordered" evidence="2">
    <location>
        <begin position="367"/>
        <end position="416"/>
    </location>
</feature>
<feature type="compositionally biased region" description="Basic and acidic residues" evidence="2">
    <location>
        <begin position="437"/>
        <end position="448"/>
    </location>
</feature>
<keyword evidence="3" id="KW-0812">Transmembrane</keyword>
<feature type="disulfide bond" evidence="1">
    <location>
        <begin position="613"/>
        <end position="622"/>
    </location>
</feature>
<reference evidence="5" key="1">
    <citation type="journal article" date="2023" name="Mol. Phylogenet. Evol.">
        <title>Genome-scale phylogeny and comparative genomics of the fungal order Sordariales.</title>
        <authorList>
            <person name="Hensen N."/>
            <person name="Bonometti L."/>
            <person name="Westerberg I."/>
            <person name="Brannstrom I.O."/>
            <person name="Guillou S."/>
            <person name="Cros-Aarteil S."/>
            <person name="Calhoun S."/>
            <person name="Haridas S."/>
            <person name="Kuo A."/>
            <person name="Mondo S."/>
            <person name="Pangilinan J."/>
            <person name="Riley R."/>
            <person name="LaButti K."/>
            <person name="Andreopoulos B."/>
            <person name="Lipzen A."/>
            <person name="Chen C."/>
            <person name="Yan M."/>
            <person name="Daum C."/>
            <person name="Ng V."/>
            <person name="Clum A."/>
            <person name="Steindorff A."/>
            <person name="Ohm R.A."/>
            <person name="Martin F."/>
            <person name="Silar P."/>
            <person name="Natvig D.O."/>
            <person name="Lalanne C."/>
            <person name="Gautier V."/>
            <person name="Ament-Velasquez S.L."/>
            <person name="Kruys A."/>
            <person name="Hutchinson M.I."/>
            <person name="Powell A.J."/>
            <person name="Barry K."/>
            <person name="Miller A.N."/>
            <person name="Grigoriev I.V."/>
            <person name="Debuchy R."/>
            <person name="Gladieux P."/>
            <person name="Hiltunen Thoren M."/>
            <person name="Johannesson H."/>
        </authorList>
    </citation>
    <scope>NUCLEOTIDE SEQUENCE</scope>
    <source>
        <strain evidence="5">CBS 958.72</strain>
    </source>
</reference>
<dbReference type="PANTHER" id="PTHR17178:SF0">
    <property type="entry name" value="SERGLYCIN"/>
    <property type="match status" value="1"/>
</dbReference>
<feature type="compositionally biased region" description="Low complexity" evidence="2">
    <location>
        <begin position="367"/>
        <end position="378"/>
    </location>
</feature>
<feature type="transmembrane region" description="Helical" evidence="3">
    <location>
        <begin position="546"/>
        <end position="573"/>
    </location>
</feature>
<organism evidence="5 6">
    <name type="scientific">Lasiosphaeria ovina</name>
    <dbReference type="NCBI Taxonomy" id="92902"/>
    <lineage>
        <taxon>Eukaryota</taxon>
        <taxon>Fungi</taxon>
        <taxon>Dikarya</taxon>
        <taxon>Ascomycota</taxon>
        <taxon>Pezizomycotina</taxon>
        <taxon>Sordariomycetes</taxon>
        <taxon>Sordariomycetidae</taxon>
        <taxon>Sordariales</taxon>
        <taxon>Lasiosphaeriaceae</taxon>
        <taxon>Lasiosphaeria</taxon>
    </lineage>
</organism>
<dbReference type="InterPro" id="IPR000742">
    <property type="entry name" value="EGF"/>
</dbReference>
<evidence type="ECO:0000313" key="6">
    <source>
        <dbReference type="Proteomes" id="UP001287356"/>
    </source>
</evidence>
<keyword evidence="1" id="KW-0245">EGF-like domain</keyword>